<comment type="subcellular location">
    <subcellularLocation>
        <location evidence="1">Nucleus</location>
    </subcellularLocation>
</comment>
<feature type="compositionally biased region" description="Polar residues" evidence="4">
    <location>
        <begin position="1082"/>
        <end position="1091"/>
    </location>
</feature>
<dbReference type="InterPro" id="IPR016024">
    <property type="entry name" value="ARM-type_fold"/>
</dbReference>
<dbReference type="Pfam" id="PF25772">
    <property type="entry name" value="HEAT_RRP12_N"/>
    <property type="match status" value="1"/>
</dbReference>
<dbReference type="GO" id="GO:0005634">
    <property type="term" value="C:nucleus"/>
    <property type="evidence" value="ECO:0007669"/>
    <property type="project" value="UniProtKB-SubCell"/>
</dbReference>
<protein>
    <submittedName>
        <fullName evidence="7">RRP12</fullName>
    </submittedName>
</protein>
<comment type="similarity">
    <text evidence="2">Belongs to the RRP12 family.</text>
</comment>
<evidence type="ECO:0000313" key="7">
    <source>
        <dbReference type="EMBL" id="CAF2971019.1"/>
    </source>
</evidence>
<accession>A0A7R8CYR4</accession>
<feature type="region of interest" description="Disordered" evidence="4">
    <location>
        <begin position="1032"/>
        <end position="1063"/>
    </location>
</feature>
<evidence type="ECO:0000256" key="4">
    <source>
        <dbReference type="SAM" id="MobiDB-lite"/>
    </source>
</evidence>
<proteinExistence type="inferred from homology"/>
<name>A0A7R8CYR4_LEPSM</name>
<dbReference type="SUPFAM" id="SSF48371">
    <property type="entry name" value="ARM repeat"/>
    <property type="match status" value="1"/>
</dbReference>
<dbReference type="InterPro" id="IPR057860">
    <property type="entry name" value="HEAT_RRP12_N"/>
</dbReference>
<feature type="region of interest" description="Disordered" evidence="4">
    <location>
        <begin position="30"/>
        <end position="51"/>
    </location>
</feature>
<feature type="compositionally biased region" description="Acidic residues" evidence="4">
    <location>
        <begin position="1153"/>
        <end position="1164"/>
    </location>
</feature>
<feature type="compositionally biased region" description="Acidic residues" evidence="4">
    <location>
        <begin position="1127"/>
        <end position="1141"/>
    </location>
</feature>
<dbReference type="Proteomes" id="UP000675881">
    <property type="component" value="Chromosome 6"/>
</dbReference>
<sequence length="1288" mass="143691">MPEKIVHSIDCRHLFGSTWESFRIAKNTRKTRWAKGGSSSSNPQGRKFRNASQGFVGTFGGSNSSSFPSKLTAENLLKHTVALGGEASSRGEEEEENATLGATFKTFDTFASDWTQCTHVSFNKIIKKFDSTNAQHKEMLAVLAAVTEVIKSRGGGNDDDNPTEYFGALLATLEAADNEESLSAILSLLSMTIKSISPAVLQDKFSFISKLFLDLLSKHSQTEKVPLVRSLIGCLSVTLRAQPRLVWGDLSTKRIYDSILTFVIHSKPKIRKAGQHAIVSILKGSSFIVQDKEEDKVRNHPMAASTAKYCIHLIEDNIGSGGKNNVVLYTLSLLKELLGTFPAQQVKSVSESILKIMTLGNAYVISSGMQALYGLFSSRPHASSLSASLNAQLVSALYDYQPSINDCQPMIAWLTVQQEALTNLASQDNQICLSNLPKFFGIAALKGWTSDRVEVITASTTAMKCVITQCLLPYAERFIGEKINLVMAEKIFLVLSEGLRYQFHAAWAHVFHLLAEFIDVFGGYDKCSNFIGKCLKSLSELRESVNFSLTNELDYVIGKAIRKMGPQKVLEIIPLQITGEETSYDFPRTSICMNRSTQCEASGDTVGAKSYELIMYQIWNLLPGFCNNPTDLKESFKGLAKILGVQLNEHNKSELGKYSKNYLPILFNLYSSSSDVGLRNSIYETIKLYASISPKNLMNSMYDTALARHSDSSDENVKESILEIIKVLVLYQDEARIDKVYNIIVSKINSKNHKDQKKAYRLLEDLCKISSDEMRKFVCQRLLKIKSLISESLTSSSPPSQASRLRTLLLILNLLDSETEDQKQSNIEFATSIIPEAVLCIKAVNEKARSGAYVLLVSIGESLVRWSSDIDEALKKYLTVLLAGLAGNTMTIHCSLLAITRIFYEFKDVFPDGIVEMLLTNVCLLSTSSSREVSTKYIEHIIKSLVNMTEDCKRNFRLKSRYLLDRIIRKFGYDFVAAQVPQSDIVMHKRLKNIRKLHIRKSRMENDQEEDECSGDEEELYRVKNKPKTIEDILNDSDDDSVMEFDADESSGKSKKKKNKPKTYLNEESENIIDFLDPKASQKVTSSMKLSQDTHNEESTSKRKKKYLPNGGFKMTPDGRLIIKDNDNDDDDDEFNEEAEAAAESRKRKYMMMEDDELDSDDENTFQNLVSTSAAQKRKRGGSIASSKRSFASSVGGQSKASTMLYKSGGTGIHRVLDQKQDAKSDPGSEYRSKRAKGDVKRKGKPDPYAYIPLKKSTLNKRKRAKNAGQFKGLVKAAKTGASVGSKV</sequence>
<keyword evidence="8" id="KW-1185">Reference proteome</keyword>
<evidence type="ECO:0000313" key="8">
    <source>
        <dbReference type="Proteomes" id="UP000675881"/>
    </source>
</evidence>
<dbReference type="InterPro" id="IPR052087">
    <property type="entry name" value="RRP12"/>
</dbReference>
<feature type="compositionally biased region" description="Polar residues" evidence="4">
    <location>
        <begin position="1165"/>
        <end position="1175"/>
    </location>
</feature>
<dbReference type="Gene3D" id="1.25.10.10">
    <property type="entry name" value="Leucine-rich Repeat Variant"/>
    <property type="match status" value="1"/>
</dbReference>
<evidence type="ECO:0000256" key="3">
    <source>
        <dbReference type="ARBA" id="ARBA00023242"/>
    </source>
</evidence>
<feature type="region of interest" description="Disordered" evidence="4">
    <location>
        <begin position="1075"/>
        <end position="1288"/>
    </location>
</feature>
<keyword evidence="3" id="KW-0539">Nucleus</keyword>
<feature type="compositionally biased region" description="Polar residues" evidence="4">
    <location>
        <begin position="37"/>
        <end position="51"/>
    </location>
</feature>
<feature type="compositionally biased region" description="Basic and acidic residues" evidence="4">
    <location>
        <begin position="1215"/>
        <end position="1241"/>
    </location>
</feature>
<dbReference type="PANTHER" id="PTHR48287">
    <property type="entry name" value="ARM REPEAT SUPERFAMILY PROTEIN"/>
    <property type="match status" value="1"/>
</dbReference>
<evidence type="ECO:0000259" key="5">
    <source>
        <dbReference type="Pfam" id="PF08161"/>
    </source>
</evidence>
<dbReference type="Pfam" id="PF08161">
    <property type="entry name" value="RRP12_HEAT"/>
    <property type="match status" value="1"/>
</dbReference>
<gene>
    <name evidence="7" type="ORF">LSAA_11362</name>
</gene>
<dbReference type="InterPro" id="IPR011989">
    <property type="entry name" value="ARM-like"/>
</dbReference>
<organism evidence="7 8">
    <name type="scientific">Lepeophtheirus salmonis</name>
    <name type="common">Salmon louse</name>
    <name type="synonym">Caligus salmonis</name>
    <dbReference type="NCBI Taxonomy" id="72036"/>
    <lineage>
        <taxon>Eukaryota</taxon>
        <taxon>Metazoa</taxon>
        <taxon>Ecdysozoa</taxon>
        <taxon>Arthropoda</taxon>
        <taxon>Crustacea</taxon>
        <taxon>Multicrustacea</taxon>
        <taxon>Hexanauplia</taxon>
        <taxon>Copepoda</taxon>
        <taxon>Siphonostomatoida</taxon>
        <taxon>Caligidae</taxon>
        <taxon>Lepeophtheirus</taxon>
    </lineage>
</organism>
<dbReference type="EMBL" id="HG994585">
    <property type="protein sequence ID" value="CAF2971019.1"/>
    <property type="molecule type" value="Genomic_DNA"/>
</dbReference>
<evidence type="ECO:0000256" key="1">
    <source>
        <dbReference type="ARBA" id="ARBA00004123"/>
    </source>
</evidence>
<dbReference type="InterPro" id="IPR012978">
    <property type="entry name" value="HEAT_RRP12"/>
</dbReference>
<dbReference type="OrthoDB" id="2192888at2759"/>
<evidence type="ECO:0000256" key="2">
    <source>
        <dbReference type="ARBA" id="ARBA00007690"/>
    </source>
</evidence>
<reference evidence="7" key="1">
    <citation type="submission" date="2021-02" db="EMBL/GenBank/DDBJ databases">
        <authorList>
            <person name="Bekaert M."/>
        </authorList>
    </citation>
    <scope>NUCLEOTIDE SEQUENCE</scope>
    <source>
        <strain evidence="7">IoA-00</strain>
    </source>
</reference>
<evidence type="ECO:0000259" key="6">
    <source>
        <dbReference type="Pfam" id="PF25772"/>
    </source>
</evidence>
<feature type="compositionally biased region" description="Low complexity" evidence="4">
    <location>
        <begin position="1183"/>
        <end position="1194"/>
    </location>
</feature>
<feature type="compositionally biased region" description="Basic and acidic residues" evidence="4">
    <location>
        <begin position="1092"/>
        <end position="1101"/>
    </location>
</feature>
<dbReference type="PANTHER" id="PTHR48287:SF1">
    <property type="entry name" value="ARM REPEAT SUPERFAMILY PROTEIN"/>
    <property type="match status" value="1"/>
</dbReference>
<feature type="domain" description="RRP12 N-terminal HEAT" evidence="6">
    <location>
        <begin position="124"/>
        <end position="377"/>
    </location>
</feature>
<feature type="domain" description="RRP12 HEAT" evidence="5">
    <location>
        <begin position="450"/>
        <end position="588"/>
    </location>
</feature>
<feature type="compositionally biased region" description="Acidic residues" evidence="4">
    <location>
        <begin position="1033"/>
        <end position="1049"/>
    </location>
</feature>